<dbReference type="Gene3D" id="2.60.120.920">
    <property type="match status" value="1"/>
</dbReference>
<dbReference type="AlphaFoldDB" id="A0A8C8RC40"/>
<protein>
    <recommendedName>
        <fullName evidence="12">E3 ubiquitin-protein ligase RNF135</fullName>
    </recommendedName>
</protein>
<keyword evidence="11" id="KW-1185">Reference proteome</keyword>
<evidence type="ECO:0000256" key="2">
    <source>
        <dbReference type="ARBA" id="ARBA00008518"/>
    </source>
</evidence>
<dbReference type="GO" id="GO:0008270">
    <property type="term" value="F:zinc ion binding"/>
    <property type="evidence" value="ECO:0007669"/>
    <property type="project" value="UniProtKB-KW"/>
</dbReference>
<evidence type="ECO:0000256" key="1">
    <source>
        <dbReference type="ARBA" id="ARBA00004496"/>
    </source>
</evidence>
<dbReference type="InterPro" id="IPR013083">
    <property type="entry name" value="Znf_RING/FYVE/PHD"/>
</dbReference>
<evidence type="ECO:0000256" key="3">
    <source>
        <dbReference type="ARBA" id="ARBA00022490"/>
    </source>
</evidence>
<dbReference type="Pfam" id="PF00097">
    <property type="entry name" value="zf-C3HC4"/>
    <property type="match status" value="1"/>
</dbReference>
<dbReference type="InterPro" id="IPR003879">
    <property type="entry name" value="Butyrophylin_SPRY"/>
</dbReference>
<dbReference type="Proteomes" id="UP000694393">
    <property type="component" value="Unplaced"/>
</dbReference>
<name>A0A8C8RC40_9SAUR</name>
<evidence type="ECO:0000313" key="11">
    <source>
        <dbReference type="Proteomes" id="UP000694393"/>
    </source>
</evidence>
<dbReference type="InterPro" id="IPR043136">
    <property type="entry name" value="B30.2/SPRY_sf"/>
</dbReference>
<dbReference type="Ensembl" id="ENSPCET00000003167.1">
    <property type="protein sequence ID" value="ENSPCEP00000003061.1"/>
    <property type="gene ID" value="ENSPCEG00000002479.1"/>
</dbReference>
<dbReference type="SMART" id="SM00589">
    <property type="entry name" value="PRY"/>
    <property type="match status" value="1"/>
</dbReference>
<dbReference type="InterPro" id="IPR018957">
    <property type="entry name" value="Znf_C3HC4_RING-type"/>
</dbReference>
<reference evidence="10" key="1">
    <citation type="submission" date="2025-08" db="UniProtKB">
        <authorList>
            <consortium name="Ensembl"/>
        </authorList>
    </citation>
    <scope>IDENTIFICATION</scope>
</reference>
<organism evidence="10 11">
    <name type="scientific">Pelusios castaneus</name>
    <name type="common">West African mud turtle</name>
    <dbReference type="NCBI Taxonomy" id="367368"/>
    <lineage>
        <taxon>Eukaryota</taxon>
        <taxon>Metazoa</taxon>
        <taxon>Chordata</taxon>
        <taxon>Craniata</taxon>
        <taxon>Vertebrata</taxon>
        <taxon>Euteleostomi</taxon>
        <taxon>Archelosauria</taxon>
        <taxon>Testudinata</taxon>
        <taxon>Testudines</taxon>
        <taxon>Pleurodira</taxon>
        <taxon>Pelomedusidae</taxon>
        <taxon>Pelusios</taxon>
    </lineage>
</organism>
<comment type="similarity">
    <text evidence="2">Belongs to the TRIM/RBCC family.</text>
</comment>
<keyword evidence="6" id="KW-0862">Zinc</keyword>
<evidence type="ECO:0000256" key="7">
    <source>
        <dbReference type="PROSITE-ProRule" id="PRU00175"/>
    </source>
</evidence>
<dbReference type="InterPro" id="IPR001841">
    <property type="entry name" value="Znf_RING"/>
</dbReference>
<keyword evidence="3" id="KW-0963">Cytoplasm</keyword>
<sequence length="507" mass="57287">MAAAANSFKDLRDEATCSLCLEYFKDPIIITKCSHIFCRACITKYCKEVGTDVCCPHCRKSFHQEDLLSDRKVANMVEIVQHLKSTAEKQGEMSESEKHKEVLKLFCEKDQGASESWDRSSQAGLPPDRRAWETREKLEINKVSKQIEMTQDAISSSKQDSVEINEYVSQIKGLITEDFCAMKQFLETQERATLMVLEQEQHVAQQKIEEMIDLLATKVKTLTAIKSQLEKGLQNISAEQLSATSSQREICTGSPLTMTKITLDAKKINVVTSAVEELKKQMETLILEKYPAQLPQGLLQEASGEEMCSASVASACDIPQPISSSRFSQWAVDVTFDHQRIHRNLEITSENKKVIISPFPLSYEPTPKRFCISQVMCSQSFSDGCHYWEVSTKDSSGWAVGVADGNIGRNELLGRSELSWCVEWNSKTKQLSAWHGSQETRLSEDRPLMVGVFLDLPNKLLSFYSLTEKETLLHRFEINILHPVYPAFWLYGLDKEGSLTINPTNRA</sequence>
<dbReference type="InterPro" id="IPR006574">
    <property type="entry name" value="PRY"/>
</dbReference>
<dbReference type="SMART" id="SM00184">
    <property type="entry name" value="RING"/>
    <property type="match status" value="1"/>
</dbReference>
<dbReference type="InterPro" id="IPR050143">
    <property type="entry name" value="TRIM/RBCC"/>
</dbReference>
<evidence type="ECO:0000259" key="8">
    <source>
        <dbReference type="PROSITE" id="PS50089"/>
    </source>
</evidence>
<feature type="domain" description="B30.2/SPRY" evidence="9">
    <location>
        <begin position="314"/>
        <end position="506"/>
    </location>
</feature>
<dbReference type="InterPro" id="IPR003877">
    <property type="entry name" value="SPRY_dom"/>
</dbReference>
<evidence type="ECO:0000259" key="9">
    <source>
        <dbReference type="PROSITE" id="PS50188"/>
    </source>
</evidence>
<dbReference type="InterPro" id="IPR017907">
    <property type="entry name" value="Znf_RING_CS"/>
</dbReference>
<evidence type="ECO:0000256" key="4">
    <source>
        <dbReference type="ARBA" id="ARBA00022723"/>
    </source>
</evidence>
<dbReference type="InterPro" id="IPR013320">
    <property type="entry name" value="ConA-like_dom_sf"/>
</dbReference>
<dbReference type="Pfam" id="PF00622">
    <property type="entry name" value="SPRY"/>
    <property type="match status" value="1"/>
</dbReference>
<comment type="subcellular location">
    <subcellularLocation>
        <location evidence="1">Cytoplasm</location>
    </subcellularLocation>
</comment>
<dbReference type="InterPro" id="IPR001870">
    <property type="entry name" value="B30.2/SPRY"/>
</dbReference>
<proteinExistence type="inferred from homology"/>
<dbReference type="Gene3D" id="3.30.40.10">
    <property type="entry name" value="Zinc/RING finger domain, C3HC4 (zinc finger)"/>
    <property type="match status" value="1"/>
</dbReference>
<dbReference type="GO" id="GO:0005737">
    <property type="term" value="C:cytoplasm"/>
    <property type="evidence" value="ECO:0007669"/>
    <property type="project" value="UniProtKB-SubCell"/>
</dbReference>
<dbReference type="SMART" id="SM00449">
    <property type="entry name" value="SPRY"/>
    <property type="match status" value="1"/>
</dbReference>
<feature type="domain" description="RING-type" evidence="8">
    <location>
        <begin position="17"/>
        <end position="59"/>
    </location>
</feature>
<accession>A0A8C8RC40</accession>
<keyword evidence="5 7" id="KW-0863">Zinc-finger</keyword>
<evidence type="ECO:0000313" key="10">
    <source>
        <dbReference type="Ensembl" id="ENSPCEP00000003061.1"/>
    </source>
</evidence>
<reference evidence="10" key="2">
    <citation type="submission" date="2025-09" db="UniProtKB">
        <authorList>
            <consortium name="Ensembl"/>
        </authorList>
    </citation>
    <scope>IDENTIFICATION</scope>
</reference>
<dbReference type="SUPFAM" id="SSF49899">
    <property type="entry name" value="Concanavalin A-like lectins/glucanases"/>
    <property type="match status" value="1"/>
</dbReference>
<dbReference type="PROSITE" id="PS00518">
    <property type="entry name" value="ZF_RING_1"/>
    <property type="match status" value="1"/>
</dbReference>
<dbReference type="PROSITE" id="PS50089">
    <property type="entry name" value="ZF_RING_2"/>
    <property type="match status" value="1"/>
</dbReference>
<dbReference type="FunFam" id="2.60.120.920:FF:000059">
    <property type="entry name" value="E3 ubiquitin-protein ligase RNF135"/>
    <property type="match status" value="1"/>
</dbReference>
<evidence type="ECO:0000256" key="6">
    <source>
        <dbReference type="ARBA" id="ARBA00022833"/>
    </source>
</evidence>
<evidence type="ECO:0000256" key="5">
    <source>
        <dbReference type="ARBA" id="ARBA00022771"/>
    </source>
</evidence>
<dbReference type="PRINTS" id="PR01407">
    <property type="entry name" value="BUTYPHLNCDUF"/>
</dbReference>
<keyword evidence="4" id="KW-0479">Metal-binding</keyword>
<dbReference type="PROSITE" id="PS50188">
    <property type="entry name" value="B302_SPRY"/>
    <property type="match status" value="1"/>
</dbReference>
<dbReference type="PANTHER" id="PTHR24103">
    <property type="entry name" value="E3 UBIQUITIN-PROTEIN LIGASE TRIM"/>
    <property type="match status" value="1"/>
</dbReference>
<dbReference type="SUPFAM" id="SSF57850">
    <property type="entry name" value="RING/U-box"/>
    <property type="match status" value="1"/>
</dbReference>
<evidence type="ECO:0008006" key="12">
    <source>
        <dbReference type="Google" id="ProtNLM"/>
    </source>
</evidence>